<dbReference type="EMBL" id="JARFPL010000012">
    <property type="protein sequence ID" value="MDF0593015.1"/>
    <property type="molecule type" value="Genomic_DNA"/>
</dbReference>
<evidence type="ECO:0000313" key="1">
    <source>
        <dbReference type="EMBL" id="MDF0593015.1"/>
    </source>
</evidence>
<keyword evidence="2" id="KW-1185">Reference proteome</keyword>
<dbReference type="Proteomes" id="UP001215956">
    <property type="component" value="Unassembled WGS sequence"/>
</dbReference>
<sequence length="51" mass="5802">MEMIASLTDLIKHDEDRVMIIDFRPVEGTAEEMIDFLGVPRAEEKANVIIV</sequence>
<comment type="caution">
    <text evidence="1">The sequence shown here is derived from an EMBL/GenBank/DDBJ whole genome shotgun (WGS) entry which is preliminary data.</text>
</comment>
<evidence type="ECO:0008006" key="3">
    <source>
        <dbReference type="Google" id="ProtNLM"/>
    </source>
</evidence>
<proteinExistence type="predicted"/>
<gene>
    <name evidence="1" type="ORF">P0O24_05395</name>
</gene>
<accession>A0ABT5XE72</accession>
<organism evidence="1 2">
    <name type="scientific">Candidatus Methanocrinis alkalitolerans</name>
    <dbReference type="NCBI Taxonomy" id="3033395"/>
    <lineage>
        <taxon>Archaea</taxon>
        <taxon>Methanobacteriati</taxon>
        <taxon>Methanobacteriota</taxon>
        <taxon>Stenosarchaea group</taxon>
        <taxon>Methanomicrobia</taxon>
        <taxon>Methanotrichales</taxon>
        <taxon>Methanotrichaceae</taxon>
        <taxon>Methanocrinis</taxon>
    </lineage>
</organism>
<dbReference type="RefSeq" id="WP_316968719.1">
    <property type="nucleotide sequence ID" value="NZ_JARFPL010000012.1"/>
</dbReference>
<protein>
    <recommendedName>
        <fullName evidence="3">Sulfotransferase domain-containing protein</fullName>
    </recommendedName>
</protein>
<name>A0ABT5XE72_9EURY</name>
<evidence type="ECO:0000313" key="2">
    <source>
        <dbReference type="Proteomes" id="UP001215956"/>
    </source>
</evidence>
<reference evidence="1 2" key="1">
    <citation type="submission" date="2023-03" db="EMBL/GenBank/DDBJ databases">
        <title>Whole genome sequencing of Methanotrichaceae archaeon M04Ac.</title>
        <authorList>
            <person name="Khomyakova M.A."/>
            <person name="Merkel A.Y."/>
            <person name="Slobodkin A.I."/>
        </authorList>
    </citation>
    <scope>NUCLEOTIDE SEQUENCE [LARGE SCALE GENOMIC DNA]</scope>
    <source>
        <strain evidence="1 2">M04Ac</strain>
    </source>
</reference>